<protein>
    <recommendedName>
        <fullName evidence="2">Protein kinase domain-containing protein</fullName>
    </recommendedName>
</protein>
<dbReference type="PROSITE" id="PS50011">
    <property type="entry name" value="PROTEIN_KINASE_DOM"/>
    <property type="match status" value="3"/>
</dbReference>
<feature type="compositionally biased region" description="Basic and acidic residues" evidence="1">
    <location>
        <begin position="1057"/>
        <end position="1067"/>
    </location>
</feature>
<dbReference type="InterPro" id="IPR011009">
    <property type="entry name" value="Kinase-like_dom_sf"/>
</dbReference>
<dbReference type="Gene3D" id="1.10.510.10">
    <property type="entry name" value="Transferase(Phosphotransferase) domain 1"/>
    <property type="match status" value="3"/>
</dbReference>
<accession>A0ABR2K7Y2</accession>
<dbReference type="InterPro" id="IPR051681">
    <property type="entry name" value="Ser/Thr_Kinases-Pseudokinases"/>
</dbReference>
<dbReference type="SMART" id="SM00220">
    <property type="entry name" value="S_TKc"/>
    <property type="match status" value="1"/>
</dbReference>
<dbReference type="Pfam" id="PF07714">
    <property type="entry name" value="PK_Tyr_Ser-Thr"/>
    <property type="match status" value="3"/>
</dbReference>
<reference evidence="3 4" key="1">
    <citation type="submission" date="2024-04" db="EMBL/GenBank/DDBJ databases">
        <title>Tritrichomonas musculus Genome.</title>
        <authorList>
            <person name="Alves-Ferreira E."/>
            <person name="Grigg M."/>
            <person name="Lorenzi H."/>
            <person name="Galac M."/>
        </authorList>
    </citation>
    <scope>NUCLEOTIDE SEQUENCE [LARGE SCALE GENOMIC DNA]</scope>
    <source>
        <strain evidence="3 4">EAF2021</strain>
    </source>
</reference>
<dbReference type="InterPro" id="IPR001245">
    <property type="entry name" value="Ser-Thr/Tyr_kinase_cat_dom"/>
</dbReference>
<dbReference type="InterPro" id="IPR000719">
    <property type="entry name" value="Prot_kinase_dom"/>
</dbReference>
<evidence type="ECO:0000259" key="2">
    <source>
        <dbReference type="PROSITE" id="PS50011"/>
    </source>
</evidence>
<comment type="caution">
    <text evidence="3">The sequence shown here is derived from an EMBL/GenBank/DDBJ whole genome shotgun (WGS) entry which is preliminary data.</text>
</comment>
<organism evidence="3 4">
    <name type="scientific">Tritrichomonas musculus</name>
    <dbReference type="NCBI Taxonomy" id="1915356"/>
    <lineage>
        <taxon>Eukaryota</taxon>
        <taxon>Metamonada</taxon>
        <taxon>Parabasalia</taxon>
        <taxon>Tritrichomonadida</taxon>
        <taxon>Tritrichomonadidae</taxon>
        <taxon>Tritrichomonas</taxon>
    </lineage>
</organism>
<name>A0ABR2K7Y2_9EUKA</name>
<dbReference type="Proteomes" id="UP001470230">
    <property type="component" value="Unassembled WGS sequence"/>
</dbReference>
<feature type="domain" description="Protein kinase" evidence="2">
    <location>
        <begin position="1381"/>
        <end position="1694"/>
    </location>
</feature>
<dbReference type="PANTHER" id="PTHR44329">
    <property type="entry name" value="SERINE/THREONINE-PROTEIN KINASE TNNI3K-RELATED"/>
    <property type="match status" value="1"/>
</dbReference>
<keyword evidence="4" id="KW-1185">Reference proteome</keyword>
<dbReference type="EMBL" id="JAPFFF010000006">
    <property type="protein sequence ID" value="KAK8886996.1"/>
    <property type="molecule type" value="Genomic_DNA"/>
</dbReference>
<evidence type="ECO:0000313" key="4">
    <source>
        <dbReference type="Proteomes" id="UP001470230"/>
    </source>
</evidence>
<gene>
    <name evidence="3" type="ORF">M9Y10_038031</name>
</gene>
<dbReference type="SUPFAM" id="SSF56112">
    <property type="entry name" value="Protein kinase-like (PK-like)"/>
    <property type="match status" value="3"/>
</dbReference>
<feature type="domain" description="Protein kinase" evidence="2">
    <location>
        <begin position="395"/>
        <end position="687"/>
    </location>
</feature>
<proteinExistence type="predicted"/>
<feature type="domain" description="Protein kinase" evidence="2">
    <location>
        <begin position="874"/>
        <end position="1211"/>
    </location>
</feature>
<feature type="region of interest" description="Disordered" evidence="1">
    <location>
        <begin position="1040"/>
        <end position="1073"/>
    </location>
</feature>
<sequence length="2245" mass="262928">MLLSEIFNTIQKLNQILFGQRTENQNQSKNSVNSAEILKRLPDNLSDKDKRNIQELLDSAYVLIGNISTKLPDNFNFSDIKNIKESLDSINKNIQIDKNNKININITEITNNITKFIFTMDQINIFIFSLKRFKYNLYIILYKITSIIQEILNDEQNSKNRSYSNSSLFKIIFDSNEKRDSAIVLLLSKPNDQIIKIFDIFIDDCQKAMIENNPIFKNNQRKKSNENNVNLQDYLKKEFNKFLIDIKEIFAPFRSKNCPAKLNLNEAMHKIKSKLEEFKDLLDSDSTKNEGLLAIHNMSVIHSKQAKSTIFYNVSLINSLYGEYIEGDLNEIVLKNFNDLCEGNNLDQIQDQGKYYLFDSLFKIIIQILLNKELFISQYKQYVKSYASIDNKIVISESNIFTNNSEGHHTLCSDVNMNFIIIKSYNSESDSKEISREKRIMSQKISKFIVCLKESESDDNEVIIPYFPNGTIFSLIDSMQEDEYSIPNQSVIQLTIVDKIVIILEIATALNDLYSHNGYHGGLSDQSIFISSSKDAYIGSFFYDRNHDFHCSFLPNQLNFRSPERFKYGVSKAINIKQEQMADIYAFGVLMHEIITEKTPKKRIKIISIDQIMRILKCEHNKYKDYCDFLFKEGGGNEVFEDNYKDDGVISFKGMKEIIEKCMKKETTKRFSSFKEIIDALKALPIYTNNKEEIEFRLIHAIDAREYQCTISDLVESYYRGQTKSKKDIDEFLLKCKKISGQSPKLYSDDPILKIYDSFILLPVKNKTEKCIQILQDIPNKLESRSIPLIMNVIKMIFKQYERKIDKSAVTQAYSDFLELVSQFSIKVESKDKLEEVKHLIYEILEHKKFYYIDFLVRIIEKNLLIKARLLLNFQDIDSTELHSIHDILIFNDLNASYKISFDNEMLFYLEKTYNNNVKEKIIDREKYILSQENSKFIVHYAINGKNKSNKLIIPYFPIGNLDSLLFPQQSSTNSEYQLKLNMIDKIVMIYEVATALNDLHSNDEYHGNLSSQSIYINSSKDAYLGSFCYDQSLETDSTKPRGPFYYRAPENIKSNNNDDKNEHKEEEETEDYINKQQKNDIYSFGVLLHEILTEISSESRFGNSSRQKRLEILKCECNDENKKRKEDDKEKKDENTEIQEKYTDNFKNYCDFLFKEGGGNEVFEDNYKDEEGNSFQGMKEIIEKCMKTETTERYSSFKELIGCIEALPIYTNNKEEIEFRLKHAIDAREYQCTISDLVESYYRGQTRNKEDIESFLSLLQQNSPTKTYLQENDDLIMKIYDSCDQSFIKDIWLKLYSINKYHKPQDNDFMMKSIKYIYEQYEPYIGTLQKKKIFDNFIASLDRNLLSKLTENKNIIENDAIFEEIQSSKKYYLIDFFCHVAFNVILDQNFFVSRFQSESKVNNDSSLFYIRDSSNYVENNSIYRLYFDNKLNFNLEKEHKSQIDQKEIDREKSIMSSSLSKFIVRFNKDCSLIPYYPMGSLYSLVSLPKLNDFNDRIISEFTPVDKIVMILEIATALKDLHSHNEYHGNLSDQSIFIDSTKDAYLGSFFYDRTEEAEASKLRGQIYYRDPENYEIDINEEPYSKLQLADIFSFAVLIHEIITEISPEIRFGNKPREQRLNIFKGNNAAYKSYSDFLFKEGGGNEVFEDNYKDEEGNSFQGMKEIIEKCMKKEMTERYSSFTEIIECIEALPIYNNNKEEIEFRIKHARDAREYQCTISDLFESYYRLQAASKGDIENLFAKICSSLDIKEGIFKQIEDASTKLFEIFNIKCDEDYSQYFEDIFNLVINLSYNKKLSRNQSVVDEEDYLLKLSREANFDEEEGREIVIPVCSLGSFIENNGNRIEEGDSLTFLYFIAKDLSLIHSNNLYHGEVRADHIGLYYNHETRTLIPSVILYYSYYKNNQNSMNDMNSKKRIPSKMYSSEELVSKQQRKDIKNFIKIAEKLGIPPTILSIIQESGTMNEIVYHLYNFIRNNSNEKQLEIFERNYSSCSYSSFVITYPIIEEVFHHIEDKKYSFEGLAIDFENIYQMMNGLLDSIESHPENSIKDNLPPFITSTNMTQAAERIADLIENIKSKCKILYTEINGNNPKEESSLIIDMGMNSVTIRQVKDNNSPEKSIDKQEVQEIVLSDYTGPKKKIYQTKIDNLPSKEVFRYIEFAGLYKRSVGFLLKRYIFNLNPKFRYRITIKLNNQKYLDTQDESITLNEIKRITSQIDRIRKEPEAQDGNIVVLIKAETDKSSDNQQK</sequence>
<evidence type="ECO:0000313" key="3">
    <source>
        <dbReference type="EMBL" id="KAK8886996.1"/>
    </source>
</evidence>
<evidence type="ECO:0000256" key="1">
    <source>
        <dbReference type="SAM" id="MobiDB-lite"/>
    </source>
</evidence>